<dbReference type="Proteomes" id="UP000185608">
    <property type="component" value="Chromosome"/>
</dbReference>
<dbReference type="KEGG" id="hhsr:HSR6_1539"/>
<accession>A0A1D8S5L5</accession>
<dbReference type="EMBL" id="CP016804">
    <property type="protein sequence ID" value="APE95982.1"/>
    <property type="molecule type" value="Genomic_DNA"/>
</dbReference>
<evidence type="ECO:0000259" key="1">
    <source>
        <dbReference type="Pfam" id="PF23993"/>
    </source>
</evidence>
<accession>A0A1J1ACW4</accession>
<evidence type="ECO:0000313" key="2">
    <source>
        <dbReference type="EMBL" id="AOW80643.1"/>
    </source>
</evidence>
<dbReference type="InterPro" id="IPR055735">
    <property type="entry name" value="DUF7311"/>
</dbReference>
<dbReference type="STRING" id="1873524.HSR6_1539"/>
<protein>
    <recommendedName>
        <fullName evidence="1">DUF7311 domain-containing protein</fullName>
    </recommendedName>
</protein>
<proteinExistence type="predicted"/>
<dbReference type="KEGG" id="halh:HTSR_1467"/>
<reference evidence="5" key="2">
    <citation type="submission" date="2016-08" db="EMBL/GenBank/DDBJ databases">
        <title>Discovery of first anaerobic lithoheterotrophic haloarchae widely represented in hypersaline habitats.</title>
        <authorList>
            <person name="Sorokin D.Y."/>
            <person name="Kublanov I.V."/>
            <person name="Roman P."/>
            <person name="Sinninghe Damste J.S."/>
            <person name="Golyshin P.N."/>
            <person name="Rojo D."/>
            <person name="Ciordia S."/>
            <person name="Mena Md.C."/>
            <person name="Ferrer M."/>
            <person name="Smedile F."/>
            <person name="Messina E."/>
            <person name="La Cono V."/>
            <person name="Yakimov M.M."/>
        </authorList>
    </citation>
    <scope>NUCLEOTIDE SEQUENCE [LARGE SCALE GENOMIC DNA]</scope>
    <source>
        <strain evidence="5">HSR6</strain>
    </source>
</reference>
<sequence length="155" mass="16306">MSVRVLLAVVLAAALIGVAMPAIHEAQAARADQQLSGSVDRLTAGATDLTRHNDPVQPGVPGARRQVSVTIPPKPAGVSLSIEPASGNGTDTVLRTSVPGEPDSITRLSMPVRPVGTERAVRWNDTLVLDDSSDLTLRYRLVDGRPVVTVARGFK</sequence>
<reference evidence="2 4" key="1">
    <citation type="submission" date="2016-06" db="EMBL/GenBank/DDBJ databases">
        <title>Discovery of anaerobic lithoheterotrophic haloarchaeon capable of sulfur respiration by hydrogen and formate.</title>
        <authorList>
            <person name="Sorokin D.Y."/>
            <person name="Kublanov I.V."/>
            <person name="Roman P."/>
            <person name="Sinninghe Damste J.S."/>
            <person name="Golyshin P.N."/>
            <person name="Rojo D."/>
            <person name="Ciordia S."/>
            <person name="Mena Md.C."/>
            <person name="Ferrer M."/>
            <person name="Smedile F."/>
            <person name="Messina E."/>
            <person name="La Cono V."/>
            <person name="Yakimov M.M."/>
        </authorList>
    </citation>
    <scope>NUCLEOTIDE SEQUENCE [LARGE SCALE GENOMIC DNA]</scope>
    <source>
        <strain evidence="2 4">HTSR1</strain>
    </source>
</reference>
<dbReference type="RefSeq" id="WP_070365320.1">
    <property type="nucleotide sequence ID" value="NZ_CP016070.1"/>
</dbReference>
<gene>
    <name evidence="3" type="ORF">HSR6_1539</name>
    <name evidence="2" type="ORF">HTSR_1467</name>
</gene>
<dbReference type="GeneID" id="30418066"/>
<dbReference type="Pfam" id="PF23993">
    <property type="entry name" value="DUF7311"/>
    <property type="match status" value="1"/>
</dbReference>
<dbReference type="EMBL" id="CP016070">
    <property type="protein sequence ID" value="AOW80643.1"/>
    <property type="molecule type" value="Genomic_DNA"/>
</dbReference>
<evidence type="ECO:0000313" key="5">
    <source>
        <dbReference type="Proteomes" id="UP000186165"/>
    </source>
</evidence>
<name>A0A1D8S5L5_9EURY</name>
<keyword evidence="5" id="KW-1185">Reference proteome</keyword>
<feature type="domain" description="DUF7311" evidence="1">
    <location>
        <begin position="3"/>
        <end position="150"/>
    </location>
</feature>
<evidence type="ECO:0000313" key="4">
    <source>
        <dbReference type="Proteomes" id="UP000185608"/>
    </source>
</evidence>
<dbReference type="Proteomes" id="UP000186165">
    <property type="component" value="Chromosome"/>
</dbReference>
<evidence type="ECO:0000313" key="3">
    <source>
        <dbReference type="EMBL" id="APE95982.1"/>
    </source>
</evidence>
<dbReference type="AlphaFoldDB" id="A0A1D8S5L5"/>
<organism evidence="2 4">
    <name type="scientific">Halodesulfurarchaeum formicicum</name>
    <dbReference type="NCBI Taxonomy" id="1873524"/>
    <lineage>
        <taxon>Archaea</taxon>
        <taxon>Methanobacteriati</taxon>
        <taxon>Methanobacteriota</taxon>
        <taxon>Stenosarchaea group</taxon>
        <taxon>Halobacteria</taxon>
        <taxon>Halobacteriales</taxon>
        <taxon>Halobacteriaceae</taxon>
        <taxon>Halodesulfurarchaeum</taxon>
    </lineage>
</organism>
<reference evidence="3" key="3">
    <citation type="journal article" date="2017" name="ISME J.">
        <title>Discovery of anaerobic lithoheterotrophic haloarchaea, ubiquitous in hypersaline habitats.</title>
        <authorList>
            <person name="Sorokin D.Y."/>
            <person name="Messina E."/>
            <person name="Smedile F."/>
            <person name="Roman P."/>
            <person name="Damste J.S.S."/>
            <person name="Ciordia S."/>
            <person name="Mena M.C."/>
            <person name="Ferrer M."/>
            <person name="Golyshin P.N."/>
            <person name="Kublanov I.V."/>
            <person name="Samarov N.I."/>
            <person name="Toshchakov S.V."/>
            <person name="La Cono V."/>
            <person name="Yakimov M.M."/>
        </authorList>
    </citation>
    <scope>NUCLEOTIDE SEQUENCE</scope>
    <source>
        <strain evidence="3">HSR6</strain>
    </source>
</reference>